<keyword evidence="2" id="KW-1133">Transmembrane helix</keyword>
<proteinExistence type="predicted"/>
<comment type="caution">
    <text evidence="4">The sequence shown here is derived from an EMBL/GenBank/DDBJ whole genome shotgun (WGS) entry which is preliminary data.</text>
</comment>
<dbReference type="RefSeq" id="WP_121483658.1">
    <property type="nucleotide sequence ID" value="NZ_QQXL01000001.1"/>
</dbReference>
<feature type="compositionally biased region" description="Low complexity" evidence="1">
    <location>
        <begin position="15"/>
        <end position="38"/>
    </location>
</feature>
<keyword evidence="2" id="KW-0472">Membrane</keyword>
<gene>
    <name evidence="4" type="ORF">DWQ67_00630</name>
</gene>
<dbReference type="Pfam" id="PF01569">
    <property type="entry name" value="PAP2"/>
    <property type="match status" value="1"/>
</dbReference>
<reference evidence="4 5" key="1">
    <citation type="submission" date="2018-07" db="EMBL/GenBank/DDBJ databases">
        <title>Arthrobacter sp. nov., isolated from raw cow's milk with high bacterial count.</title>
        <authorList>
            <person name="Hahne J."/>
            <person name="Isele D."/>
            <person name="Lipski A."/>
        </authorList>
    </citation>
    <scope>NUCLEOTIDE SEQUENCE [LARGE SCALE GENOMIC DNA]</scope>
    <source>
        <strain evidence="4 5">JZ R-183</strain>
    </source>
</reference>
<evidence type="ECO:0000256" key="1">
    <source>
        <dbReference type="SAM" id="MobiDB-lite"/>
    </source>
</evidence>
<evidence type="ECO:0000256" key="2">
    <source>
        <dbReference type="SAM" id="Phobius"/>
    </source>
</evidence>
<evidence type="ECO:0000313" key="4">
    <source>
        <dbReference type="EMBL" id="RKW71395.1"/>
    </source>
</evidence>
<evidence type="ECO:0000313" key="5">
    <source>
        <dbReference type="Proteomes" id="UP000273119"/>
    </source>
</evidence>
<feature type="transmembrane region" description="Helical" evidence="2">
    <location>
        <begin position="324"/>
        <end position="347"/>
    </location>
</feature>
<dbReference type="EMBL" id="QQXL01000001">
    <property type="protein sequence ID" value="RKW71395.1"/>
    <property type="molecule type" value="Genomic_DNA"/>
</dbReference>
<evidence type="ECO:0000259" key="3">
    <source>
        <dbReference type="SMART" id="SM00014"/>
    </source>
</evidence>
<accession>A0A496PLJ3</accession>
<feature type="domain" description="Phosphatidic acid phosphatase type 2/haloperoxidase" evidence="3">
    <location>
        <begin position="149"/>
        <end position="256"/>
    </location>
</feature>
<dbReference type="CDD" id="cd01610">
    <property type="entry name" value="PAP2_like"/>
    <property type="match status" value="1"/>
</dbReference>
<dbReference type="SMART" id="SM00014">
    <property type="entry name" value="acidPPc"/>
    <property type="match status" value="1"/>
</dbReference>
<dbReference type="InterPro" id="IPR000326">
    <property type="entry name" value="PAP2/HPO"/>
</dbReference>
<feature type="transmembrane region" description="Helical" evidence="2">
    <location>
        <begin position="188"/>
        <end position="207"/>
    </location>
</feature>
<feature type="transmembrane region" description="Helical" evidence="2">
    <location>
        <begin position="214"/>
        <end position="235"/>
    </location>
</feature>
<dbReference type="AlphaFoldDB" id="A0A496PLJ3"/>
<feature type="transmembrane region" description="Helical" evidence="2">
    <location>
        <begin position="241"/>
        <end position="261"/>
    </location>
</feature>
<feature type="transmembrane region" description="Helical" evidence="2">
    <location>
        <begin position="125"/>
        <end position="144"/>
    </location>
</feature>
<feature type="transmembrane region" description="Helical" evidence="2">
    <location>
        <begin position="287"/>
        <end position="312"/>
    </location>
</feature>
<protein>
    <submittedName>
        <fullName evidence="4">PAP2 family protein</fullName>
    </submittedName>
</protein>
<organism evidence="4 5">
    <name type="scientific">Galactobacter caseinivorans</name>
    <dbReference type="NCBI Taxonomy" id="2676123"/>
    <lineage>
        <taxon>Bacteria</taxon>
        <taxon>Bacillati</taxon>
        <taxon>Actinomycetota</taxon>
        <taxon>Actinomycetes</taxon>
        <taxon>Micrococcales</taxon>
        <taxon>Micrococcaceae</taxon>
        <taxon>Galactobacter</taxon>
    </lineage>
</organism>
<feature type="transmembrane region" description="Helical" evidence="2">
    <location>
        <begin position="149"/>
        <end position="168"/>
    </location>
</feature>
<dbReference type="Gene3D" id="1.20.144.10">
    <property type="entry name" value="Phosphatidic acid phosphatase type 2/haloperoxidase"/>
    <property type="match status" value="1"/>
</dbReference>
<dbReference type="Proteomes" id="UP000273119">
    <property type="component" value="Unassembled WGS sequence"/>
</dbReference>
<feature type="transmembrane region" description="Helical" evidence="2">
    <location>
        <begin position="69"/>
        <end position="93"/>
    </location>
</feature>
<dbReference type="InterPro" id="IPR036938">
    <property type="entry name" value="PAP2/HPO_sf"/>
</dbReference>
<dbReference type="SUPFAM" id="SSF48317">
    <property type="entry name" value="Acid phosphatase/Vanadium-dependent haloperoxidase"/>
    <property type="match status" value="1"/>
</dbReference>
<feature type="region of interest" description="Disordered" evidence="1">
    <location>
        <begin position="1"/>
        <end position="59"/>
    </location>
</feature>
<sequence length="366" mass="37536">MISPSTDQIPVTAHPPAATDRGATADGAPADGAPVDGATGLGVAGRPSRDPLPGRDLLTTGAKQRGPRWWAWLLPIGALVGVAALYALFILTVRGQWVDERSLEGALKSAWGQYQRNQAQVSLDVLPLAVGLIGAAGVLISAVVRRQVVVPLIAVAGGGAAMLATQFLKHDFLTRPDLGVSAANMNSFPSGHSTAAAAAVLALLLAAPRAARPWIAMLGSVLAGVAGAGTLVMGWHRPSDIVGAFLVVALCGVAAGWGVALRERSLAKARALRGLAPRRMDARPGMLARGASLTLAILGLAAVVVCAVLLIPQLRSPGTEDAPSLQWFFMVGLTLCLAAACCVFPLLERWVDSLPRDPAAGAAPTS</sequence>
<keyword evidence="5" id="KW-1185">Reference proteome</keyword>
<keyword evidence="2" id="KW-0812">Transmembrane</keyword>
<name>A0A496PLJ3_9MICC</name>